<dbReference type="InterPro" id="IPR013783">
    <property type="entry name" value="Ig-like_fold"/>
</dbReference>
<evidence type="ECO:0000313" key="4">
    <source>
        <dbReference type="EnsemblMetazoa" id="AMEC020577-PA"/>
    </source>
</evidence>
<feature type="compositionally biased region" description="Basic and acidic residues" evidence="2">
    <location>
        <begin position="473"/>
        <end position="486"/>
    </location>
</feature>
<dbReference type="Gene3D" id="2.60.40.10">
    <property type="entry name" value="Immunoglobulins"/>
    <property type="match status" value="6"/>
</dbReference>
<dbReference type="FunFam" id="2.60.40.10:FF:000632">
    <property type="entry name" value="Uncharacterized protein, isoform B"/>
    <property type="match status" value="1"/>
</dbReference>
<feature type="domain" description="Ig-like" evidence="3">
    <location>
        <begin position="89"/>
        <end position="179"/>
    </location>
</feature>
<feature type="compositionally biased region" description="Low complexity" evidence="2">
    <location>
        <begin position="908"/>
        <end position="921"/>
    </location>
</feature>
<dbReference type="InterPro" id="IPR003599">
    <property type="entry name" value="Ig_sub"/>
</dbReference>
<feature type="region of interest" description="Disordered" evidence="2">
    <location>
        <begin position="980"/>
        <end position="1021"/>
    </location>
</feature>
<name>A0A182UHM8_9DIPT</name>
<reference evidence="5" key="1">
    <citation type="submission" date="2014-01" db="EMBL/GenBank/DDBJ databases">
        <title>The Genome Sequence of Anopheles melas CM1001059_A (V2).</title>
        <authorList>
            <consortium name="The Broad Institute Genomics Platform"/>
            <person name="Neafsey D.E."/>
            <person name="Besansky N."/>
            <person name="Howell P."/>
            <person name="Walton C."/>
            <person name="Young S.K."/>
            <person name="Zeng Q."/>
            <person name="Gargeya S."/>
            <person name="Fitzgerald M."/>
            <person name="Haas B."/>
            <person name="Abouelleil A."/>
            <person name="Allen A.W."/>
            <person name="Alvarado L."/>
            <person name="Arachchi H.M."/>
            <person name="Berlin A.M."/>
            <person name="Chapman S.B."/>
            <person name="Gainer-Dewar J."/>
            <person name="Goldberg J."/>
            <person name="Griggs A."/>
            <person name="Gujja S."/>
            <person name="Hansen M."/>
            <person name="Howarth C."/>
            <person name="Imamovic A."/>
            <person name="Ireland A."/>
            <person name="Larimer J."/>
            <person name="McCowan C."/>
            <person name="Murphy C."/>
            <person name="Pearson M."/>
            <person name="Poon T.W."/>
            <person name="Priest M."/>
            <person name="Roberts A."/>
            <person name="Saif S."/>
            <person name="Shea T."/>
            <person name="Sisk P."/>
            <person name="Sykes S."/>
            <person name="Wortman J."/>
            <person name="Nusbaum C."/>
            <person name="Birren B."/>
        </authorList>
    </citation>
    <scope>NUCLEOTIDE SEQUENCE [LARGE SCALE GENOMIC DNA]</scope>
    <source>
        <strain evidence="5">CM1001059</strain>
    </source>
</reference>
<dbReference type="PANTHER" id="PTHR47633:SF3">
    <property type="entry name" value="STRIATED MUSCLE PREFERENTIALLY EXPRESSED PROTEIN KINASE"/>
    <property type="match status" value="1"/>
</dbReference>
<feature type="domain" description="Ig-like" evidence="3">
    <location>
        <begin position="637"/>
        <end position="733"/>
    </location>
</feature>
<evidence type="ECO:0000313" key="5">
    <source>
        <dbReference type="Proteomes" id="UP000075902"/>
    </source>
</evidence>
<keyword evidence="1" id="KW-1015">Disulfide bond</keyword>
<feature type="compositionally biased region" description="Polar residues" evidence="2">
    <location>
        <begin position="863"/>
        <end position="886"/>
    </location>
</feature>
<feature type="region of interest" description="Disordered" evidence="2">
    <location>
        <begin position="451"/>
        <end position="503"/>
    </location>
</feature>
<feature type="compositionally biased region" description="Low complexity" evidence="2">
    <location>
        <begin position="828"/>
        <end position="839"/>
    </location>
</feature>
<dbReference type="PROSITE" id="PS50835">
    <property type="entry name" value="IG_LIKE"/>
    <property type="match status" value="4"/>
</dbReference>
<accession>A0A182UHM8</accession>
<evidence type="ECO:0000256" key="2">
    <source>
        <dbReference type="SAM" id="MobiDB-lite"/>
    </source>
</evidence>
<dbReference type="SUPFAM" id="SSF48726">
    <property type="entry name" value="Immunoglobulin"/>
    <property type="match status" value="6"/>
</dbReference>
<dbReference type="VEuPathDB" id="VectorBase:AMEC020577"/>
<feature type="compositionally biased region" description="Basic and acidic residues" evidence="2">
    <location>
        <begin position="801"/>
        <end position="817"/>
    </location>
</feature>
<evidence type="ECO:0000259" key="3">
    <source>
        <dbReference type="PROSITE" id="PS50835"/>
    </source>
</evidence>
<dbReference type="FunFam" id="2.60.40.10:FF:001151">
    <property type="entry name" value="Uncharacterized protein, isoform F"/>
    <property type="match status" value="1"/>
</dbReference>
<dbReference type="InterPro" id="IPR003598">
    <property type="entry name" value="Ig_sub2"/>
</dbReference>
<dbReference type="InterPro" id="IPR036179">
    <property type="entry name" value="Ig-like_dom_sf"/>
</dbReference>
<dbReference type="InterPro" id="IPR013098">
    <property type="entry name" value="Ig_I-set"/>
</dbReference>
<dbReference type="FunFam" id="2.60.40.10:FF:000751">
    <property type="entry name" value="Uncharacterized protein, isoform B"/>
    <property type="match status" value="1"/>
</dbReference>
<dbReference type="GO" id="GO:0004674">
    <property type="term" value="F:protein serine/threonine kinase activity"/>
    <property type="evidence" value="ECO:0007669"/>
    <property type="project" value="UniProtKB-KW"/>
</dbReference>
<feature type="domain" description="Ig-like" evidence="3">
    <location>
        <begin position="319"/>
        <end position="406"/>
    </location>
</feature>
<dbReference type="InterPro" id="IPR007110">
    <property type="entry name" value="Ig-like_dom"/>
</dbReference>
<dbReference type="FunFam" id="2.60.40.10:FF:001215">
    <property type="entry name" value="Uncharacterized protein, isoform F"/>
    <property type="match status" value="1"/>
</dbReference>
<dbReference type="SMART" id="SM00409">
    <property type="entry name" value="IG"/>
    <property type="match status" value="5"/>
</dbReference>
<dbReference type="PANTHER" id="PTHR47633">
    <property type="entry name" value="IMMUNOGLOBULIN"/>
    <property type="match status" value="1"/>
</dbReference>
<dbReference type="SMART" id="SM00408">
    <property type="entry name" value="IGc2"/>
    <property type="match status" value="5"/>
</dbReference>
<dbReference type="Proteomes" id="UP000075902">
    <property type="component" value="Unassembled WGS sequence"/>
</dbReference>
<organism evidence="4 5">
    <name type="scientific">Anopheles melas</name>
    <dbReference type="NCBI Taxonomy" id="34690"/>
    <lineage>
        <taxon>Eukaryota</taxon>
        <taxon>Metazoa</taxon>
        <taxon>Ecdysozoa</taxon>
        <taxon>Arthropoda</taxon>
        <taxon>Hexapoda</taxon>
        <taxon>Insecta</taxon>
        <taxon>Pterygota</taxon>
        <taxon>Neoptera</taxon>
        <taxon>Endopterygota</taxon>
        <taxon>Diptera</taxon>
        <taxon>Nematocera</taxon>
        <taxon>Culicoidea</taxon>
        <taxon>Culicidae</taxon>
        <taxon>Anophelinae</taxon>
        <taxon>Anopheles</taxon>
    </lineage>
</organism>
<feature type="compositionally biased region" description="Low complexity" evidence="2">
    <location>
        <begin position="451"/>
        <end position="461"/>
    </location>
</feature>
<feature type="region of interest" description="Disordered" evidence="2">
    <location>
        <begin position="786"/>
        <end position="933"/>
    </location>
</feature>
<dbReference type="FunFam" id="2.60.40.10:FF:000849">
    <property type="entry name" value="Uncharacterized protein, isoform F"/>
    <property type="match status" value="1"/>
</dbReference>
<sequence length="1088" mass="117630">MWCRRGLCCAQTLRDPFQKELHERFFYYENGRAQLVIDEAFLKDAGVYTLTAKNIAGEQCCSCNVVVKGRLPNETSDSELASDMEPVKPAVQLPLRDVSVFEGKPVRLDCVIVGQPEPEVIWYHGERPVKESNDFQLLFQGDRCSLVIREAFLEDAGEYRVVAINSAGEASSQCAVLVTPLNTAEPAVRQPVERVLPAVGAPPRFERLLSDILADEGERVQFECAVSGDPRPSIRWYVNNREIPTDVAVSPRVHCVVRDDGVVKLIIERALPDDKGVYTVKAANASGEAKCFSNLIVKTINAPEFETVPAFLTESLVCPTFRELFADRVVRQHEPTKFECIVIGKPQPKIRWFFNDQPVQGHDFLVSTSGDRQVLTIPEVRPELTGKITCYAENEAGNAQCVAIVQLLEQLGSVGPAPMATLPAAATESMQQIDTTGSSCVTLQKHVTTSSTTSSSFSSSSMVQQNGVAQSHAEVHAESAKLDRSFHQVADQPAQVAEAAEHQRYDKVNDQPATVQHEASAYVGVAPSHETIIANSGQISTGKPARRNMAPRFVTPFNGKIVDQGADVIIEGIVDGYPTPDVRVTKNDVELQPDGERVKVSYSLNKIVVELRNVSPADAGRYTATASNAAGASTSTADLVVKMFGRRLQAQTVRNGDRVVLDVEVSGTPEPSVAWFKDGRPVQEAFAPGSYALQQVGPCFKLIFEQVSLNGTGTYMVLATNAGGEAQSTADIAVLQCESAAQPAPQPAPQKHVSFVDMVQQQQPRSEEALEGEGGGFSARQEYASEAKLHGPTTESTIVTETRRTTEATMRMEHKISFPELPPLRLSQRTQTPTVPTVTEGTSPMSAADPPSAGQQQQQQQQCAGTNTDPIATRSDATQTAPTTMTVDVPTAPSVRLPAQSESKRESSSISSSSNSVTSTVVRERPNSSFEPLLQQPADVGELTSAPLLVGSEPRPLSLLKPQPETIPTPPIGTLFQSVATEAPKFPPAPPGSSNVRKPRPASMSEVTRARSTSPRPSADAIAMERLWSTPKAFGSFGARAADEPPVCQVYRSYRPPPTVSSSSSTFTKHITTTTTQQQQQPPPPPPP</sequence>
<dbReference type="Pfam" id="PF07679">
    <property type="entry name" value="I-set"/>
    <property type="match status" value="6"/>
</dbReference>
<feature type="compositionally biased region" description="Low complexity" evidence="2">
    <location>
        <begin position="1060"/>
        <end position="1080"/>
    </location>
</feature>
<proteinExistence type="predicted"/>
<evidence type="ECO:0000256" key="1">
    <source>
        <dbReference type="ARBA" id="ARBA00023157"/>
    </source>
</evidence>
<feature type="domain" description="Ig-like" evidence="3">
    <location>
        <begin position="203"/>
        <end position="293"/>
    </location>
</feature>
<dbReference type="STRING" id="34690.A0A182UHM8"/>
<dbReference type="AlphaFoldDB" id="A0A182UHM8"/>
<keyword evidence="5" id="KW-1185">Reference proteome</keyword>
<protein>
    <recommendedName>
        <fullName evidence="3">Ig-like domain-containing protein</fullName>
    </recommendedName>
</protein>
<dbReference type="EnsemblMetazoa" id="AMEC020577-RA">
    <property type="protein sequence ID" value="AMEC020577-PA"/>
    <property type="gene ID" value="AMEC020577"/>
</dbReference>
<reference evidence="4" key="2">
    <citation type="submission" date="2020-05" db="UniProtKB">
        <authorList>
            <consortium name="EnsemblMetazoa"/>
        </authorList>
    </citation>
    <scope>IDENTIFICATION</scope>
    <source>
        <strain evidence="4">CM1001059</strain>
    </source>
</reference>
<feature type="region of interest" description="Disordered" evidence="2">
    <location>
        <begin position="1050"/>
        <end position="1088"/>
    </location>
</feature>